<protein>
    <recommendedName>
        <fullName evidence="3">Signal peptidase complex subunit 1</fullName>
    </recommendedName>
</protein>
<dbReference type="PANTHER" id="PTHR13202">
    <property type="entry name" value="MICROSOMAL SIGNAL PEPTIDASE 12 KDA SUBUNIT"/>
    <property type="match status" value="1"/>
</dbReference>
<comment type="similarity">
    <text evidence="2">Belongs to the SPCS1 family.</text>
</comment>
<keyword evidence="4 10" id="KW-0812">Transmembrane</keyword>
<feature type="region of interest" description="Disordered" evidence="9">
    <location>
        <begin position="76"/>
        <end position="99"/>
    </location>
</feature>
<dbReference type="GO" id="GO:0045047">
    <property type="term" value="P:protein targeting to ER"/>
    <property type="evidence" value="ECO:0007669"/>
    <property type="project" value="TreeGrafter"/>
</dbReference>
<dbReference type="PANTHER" id="PTHR13202:SF0">
    <property type="entry name" value="SIGNAL PEPTIDASE COMPLEX SUBUNIT 1"/>
    <property type="match status" value="1"/>
</dbReference>
<evidence type="ECO:0000256" key="7">
    <source>
        <dbReference type="ARBA" id="ARBA00023136"/>
    </source>
</evidence>
<dbReference type="InterPro" id="IPR009542">
    <property type="entry name" value="Spc1/SPCS1"/>
</dbReference>
<dbReference type="GO" id="GO:0006465">
    <property type="term" value="P:signal peptide processing"/>
    <property type="evidence" value="ECO:0007669"/>
    <property type="project" value="InterPro"/>
</dbReference>
<evidence type="ECO:0000256" key="6">
    <source>
        <dbReference type="ARBA" id="ARBA00022989"/>
    </source>
</evidence>
<keyword evidence="5" id="KW-0256">Endoplasmic reticulum</keyword>
<evidence type="ECO:0000256" key="8">
    <source>
        <dbReference type="ARBA" id="ARBA00045204"/>
    </source>
</evidence>
<evidence type="ECO:0000256" key="1">
    <source>
        <dbReference type="ARBA" id="ARBA00004477"/>
    </source>
</evidence>
<feature type="transmembrane region" description="Helical" evidence="10">
    <location>
        <begin position="12"/>
        <end position="31"/>
    </location>
</feature>
<reference evidence="11" key="1">
    <citation type="submission" date="2015-02" db="EMBL/GenBank/DDBJ databases">
        <title>A transcriptome of Wollemia nobilis - a relic of Gondwana.</title>
        <authorList>
            <person name="Chia J.Y."/>
            <person name="Leong Y.S."/>
            <person name="Abdul Karim S."/>
            <person name="Wan Azmi N."/>
            <person name="Hercus R."/>
            <person name="Croft L."/>
        </authorList>
    </citation>
    <scope>NUCLEOTIDE SEQUENCE</scope>
    <source>
        <strain evidence="11">MaeBrown</strain>
        <tissue evidence="11">Leaf</tissue>
    </source>
</reference>
<organism evidence="11">
    <name type="scientific">Wollemia nobilis</name>
    <dbReference type="NCBI Taxonomy" id="56998"/>
    <lineage>
        <taxon>Eukaryota</taxon>
        <taxon>Viridiplantae</taxon>
        <taxon>Streptophyta</taxon>
        <taxon>Embryophyta</taxon>
        <taxon>Tracheophyta</taxon>
        <taxon>Spermatophyta</taxon>
        <taxon>Pinopsida</taxon>
        <taxon>Pinidae</taxon>
        <taxon>Conifers II</taxon>
        <taxon>Araucariales</taxon>
        <taxon>Araucariaceae</taxon>
        <taxon>Wollemia</taxon>
    </lineage>
</organism>
<name>A0A0C9RQP8_9CONI</name>
<sequence>MDWQGQKLSESLMQIMLVVAATGAFLTGYFISSFKNMLIIYAAGVVITLLTTVPNWPFFNRHPLQWLDPKETEIHGVRVQKPKPQPQNSSKKPPKASKK</sequence>
<comment type="subcellular location">
    <subcellularLocation>
        <location evidence="1">Endoplasmic reticulum membrane</location>
        <topology evidence="1">Multi-pass membrane protein</topology>
    </subcellularLocation>
</comment>
<accession>A0A0C9RQP8</accession>
<evidence type="ECO:0000256" key="3">
    <source>
        <dbReference type="ARBA" id="ARBA00017059"/>
    </source>
</evidence>
<dbReference type="EMBL" id="GCHU01022374">
    <property type="protein sequence ID" value="JAG85809.1"/>
    <property type="molecule type" value="Transcribed_RNA"/>
</dbReference>
<evidence type="ECO:0000256" key="4">
    <source>
        <dbReference type="ARBA" id="ARBA00022692"/>
    </source>
</evidence>
<evidence type="ECO:0000256" key="10">
    <source>
        <dbReference type="SAM" id="Phobius"/>
    </source>
</evidence>
<dbReference type="GO" id="GO:0005787">
    <property type="term" value="C:signal peptidase complex"/>
    <property type="evidence" value="ECO:0007669"/>
    <property type="project" value="InterPro"/>
</dbReference>
<dbReference type="Pfam" id="PF06645">
    <property type="entry name" value="SPC12"/>
    <property type="match status" value="1"/>
</dbReference>
<evidence type="ECO:0000256" key="2">
    <source>
        <dbReference type="ARBA" id="ARBA00005245"/>
    </source>
</evidence>
<evidence type="ECO:0000313" key="11">
    <source>
        <dbReference type="EMBL" id="JAG85809.1"/>
    </source>
</evidence>
<evidence type="ECO:0000256" key="5">
    <source>
        <dbReference type="ARBA" id="ARBA00022824"/>
    </source>
</evidence>
<keyword evidence="7 10" id="KW-0472">Membrane</keyword>
<feature type="transmembrane region" description="Helical" evidence="10">
    <location>
        <begin position="38"/>
        <end position="59"/>
    </location>
</feature>
<dbReference type="AlphaFoldDB" id="A0A0C9RQP8"/>
<evidence type="ECO:0000256" key="9">
    <source>
        <dbReference type="SAM" id="MobiDB-lite"/>
    </source>
</evidence>
<keyword evidence="6 10" id="KW-1133">Transmembrane helix</keyword>
<proteinExistence type="inferred from homology"/>
<comment type="function">
    <text evidence="8">Component of the signal peptidase complex (SPC) which catalyzes the cleavage of N-terminal signal sequences from nascent proteins as they are translocated into the lumen of the endoplasmic reticulum. Dispensable for SPC enzymatic activity.</text>
</comment>